<feature type="region of interest" description="Disordered" evidence="1">
    <location>
        <begin position="21"/>
        <end position="85"/>
    </location>
</feature>
<proteinExistence type="predicted"/>
<gene>
    <name evidence="2" type="ORF">FJQ98_20385</name>
</gene>
<reference evidence="2 3" key="1">
    <citation type="submission" date="2020-01" db="EMBL/GenBank/DDBJ databases">
        <authorList>
            <person name="Liu G."/>
            <person name="Liu B."/>
        </authorList>
    </citation>
    <scope>NUCLEOTIDE SEQUENCE [LARGE SCALE GENOMIC DNA]</scope>
    <source>
        <strain evidence="2 3">FJAT-51161</strain>
    </source>
</reference>
<dbReference type="Proteomes" id="UP000596049">
    <property type="component" value="Chromosome"/>
</dbReference>
<protein>
    <recommendedName>
        <fullName evidence="4">Lipoprotein</fullName>
    </recommendedName>
</protein>
<dbReference type="EMBL" id="CP067341">
    <property type="protein sequence ID" value="QQP11532.1"/>
    <property type="molecule type" value="Genomic_DNA"/>
</dbReference>
<sequence>MKKLVYIGALSALLLAACGEEKVEETDKAQEELDKAKEKEAEQAKKEAEEKAKEEEERKAKEAEEKAKLAKEQEEVDKEEPTTAEKSKPIINTSVFEYAQAVDVTDAIDLNNHVTLIISMSEAISPGLATQHVVNQVYDFVQQVDVKGAKTIGINVKQGANKIAQFTVYTDKLVPNDDEPMSDAVIVASEIEFMTDEVKAFGKTIGSW</sequence>
<dbReference type="PROSITE" id="PS51257">
    <property type="entry name" value="PROKAR_LIPOPROTEIN"/>
    <property type="match status" value="1"/>
</dbReference>
<accession>A0ABX7ANL3</accession>
<evidence type="ECO:0008006" key="4">
    <source>
        <dbReference type="Google" id="ProtNLM"/>
    </source>
</evidence>
<organism evidence="2 3">
    <name type="scientific">Lysinibacillus agricola</name>
    <dbReference type="NCBI Taxonomy" id="2590012"/>
    <lineage>
        <taxon>Bacteria</taxon>
        <taxon>Bacillati</taxon>
        <taxon>Bacillota</taxon>
        <taxon>Bacilli</taxon>
        <taxon>Bacillales</taxon>
        <taxon>Bacillaceae</taxon>
        <taxon>Lysinibacillus</taxon>
    </lineage>
</organism>
<dbReference type="RefSeq" id="WP_053596134.1">
    <property type="nucleotide sequence ID" value="NZ_CP067341.1"/>
</dbReference>
<evidence type="ECO:0000313" key="2">
    <source>
        <dbReference type="EMBL" id="QQP11532.1"/>
    </source>
</evidence>
<name>A0ABX7ANL3_9BACI</name>
<evidence type="ECO:0000256" key="1">
    <source>
        <dbReference type="SAM" id="MobiDB-lite"/>
    </source>
</evidence>
<keyword evidence="3" id="KW-1185">Reference proteome</keyword>
<evidence type="ECO:0000313" key="3">
    <source>
        <dbReference type="Proteomes" id="UP000596049"/>
    </source>
</evidence>